<dbReference type="EMBL" id="MCAQ01000027">
    <property type="protein sequence ID" value="RKF32560.1"/>
    <property type="molecule type" value="Genomic_DNA"/>
</dbReference>
<organism evidence="1 2">
    <name type="scientific">Sphingobacterium siyangense</name>
    <dbReference type="NCBI Taxonomy" id="459529"/>
    <lineage>
        <taxon>Bacteria</taxon>
        <taxon>Pseudomonadati</taxon>
        <taxon>Bacteroidota</taxon>
        <taxon>Sphingobacteriia</taxon>
        <taxon>Sphingobacteriales</taxon>
        <taxon>Sphingobacteriaceae</taxon>
        <taxon>Sphingobacterium</taxon>
    </lineage>
</organism>
<dbReference type="AlphaFoldDB" id="A0A420FI18"/>
<name>A0A420FI18_9SPHI</name>
<keyword evidence="2" id="KW-1185">Reference proteome</keyword>
<accession>A0A420FI18</accession>
<reference evidence="1 2" key="1">
    <citation type="submission" date="2016-07" db="EMBL/GenBank/DDBJ databases">
        <title>Genome analysis of Sphingobacterium siyangense T12B17.</title>
        <authorList>
            <person name="Xu D."/>
            <person name="Su Y."/>
            <person name="Zheng S."/>
        </authorList>
    </citation>
    <scope>NUCLEOTIDE SEQUENCE [LARGE SCALE GENOMIC DNA]</scope>
    <source>
        <strain evidence="1 2">T12B17</strain>
    </source>
</reference>
<dbReference type="Proteomes" id="UP000286402">
    <property type="component" value="Unassembled WGS sequence"/>
</dbReference>
<dbReference type="RefSeq" id="WP_120335822.1">
    <property type="nucleotide sequence ID" value="NZ_CP070350.1"/>
</dbReference>
<evidence type="ECO:0000313" key="1">
    <source>
        <dbReference type="EMBL" id="RKF32560.1"/>
    </source>
</evidence>
<gene>
    <name evidence="1" type="ORF">BCY89_15435</name>
</gene>
<protein>
    <submittedName>
        <fullName evidence="1">Uncharacterized protein</fullName>
    </submittedName>
</protein>
<sequence length="448" mass="47525">MAQNVTLSVPISNIIGKSPFQQAAVVGKYNGVLGLAQTINFKSLTPFTNGPNSIPLSAATLQITKVGTTLTLISNAPKLSLTSNDQAYFSAVITLNLVAGDVLVNFEVNTANRTFLPGTFSTQLDMYAPGLLGLGNIMAPTSTPINLIIPAFTTPQIIGNSSILVNDLNYFRSTGVNIDKITSLSTTVPYQAKLKTASPNFSFSTTATYKNLPNTAVSAVTAKLKTSTTTYAATPLSNIVQSLSGAVNIPVPTNNTESQTYTFGISASDLKSNFLQAGTYTTDLNYTWDKAATAPTYTSGGAPTPETSKLEVIVSDMSELVVNQTAVSIDFNSANDYKNGVSKDMLNHITLSKTTPYNLYIRASLPTFNNGPNSIPLNVMRIGPATGQTGMNTVTLSNTAQLLIDNADPVIDRNLSVRYSIPATETSKLLNKPTGSYSTDIIYSFVAP</sequence>
<evidence type="ECO:0000313" key="2">
    <source>
        <dbReference type="Proteomes" id="UP000286402"/>
    </source>
</evidence>
<proteinExistence type="predicted"/>
<comment type="caution">
    <text evidence="1">The sequence shown here is derived from an EMBL/GenBank/DDBJ whole genome shotgun (WGS) entry which is preliminary data.</text>
</comment>